<sequence length="169" mass="18245">MPPVPIRPTPSLPHVFEGISQCCCRRLVPAGTHTHTHTHTRVSILIKMNSTKEKVTINFNTSRFGVKVADGSFDPDTTIGEVHARLRKKLVKAKAMAVPVASGGSEGAAAIRNTTATSVSGATFIFVRNGTEAFIPAPEQTLQTLLDLYSTSPETRRLYVTIDPEVFSG</sequence>
<dbReference type="EMBL" id="BLBS01000039">
    <property type="protein sequence ID" value="GET90201.1"/>
    <property type="molecule type" value="Genomic_DNA"/>
</dbReference>
<name>A0A640KLS4_LEITA</name>
<dbReference type="OrthoDB" id="272399at2759"/>
<organism evidence="1 2">
    <name type="scientific">Leishmania tarentolae</name>
    <name type="common">Sauroleishmania tarentolae</name>
    <dbReference type="NCBI Taxonomy" id="5689"/>
    <lineage>
        <taxon>Eukaryota</taxon>
        <taxon>Discoba</taxon>
        <taxon>Euglenozoa</taxon>
        <taxon>Kinetoplastea</taxon>
        <taxon>Metakinetoplastina</taxon>
        <taxon>Trypanosomatida</taxon>
        <taxon>Trypanosomatidae</taxon>
        <taxon>Leishmaniinae</taxon>
        <taxon>Leishmania</taxon>
        <taxon>lizard Leishmania</taxon>
    </lineage>
</organism>
<protein>
    <submittedName>
        <fullName evidence="1">Uncharacterized protein</fullName>
    </submittedName>
</protein>
<evidence type="ECO:0000313" key="2">
    <source>
        <dbReference type="Proteomes" id="UP000419144"/>
    </source>
</evidence>
<accession>A0A640KLS4</accession>
<keyword evidence="2" id="KW-1185">Reference proteome</keyword>
<gene>
    <name evidence="1" type="ORF">LtaPh_2827800</name>
</gene>
<proteinExistence type="predicted"/>
<dbReference type="Proteomes" id="UP000419144">
    <property type="component" value="Unassembled WGS sequence"/>
</dbReference>
<dbReference type="AlphaFoldDB" id="A0A640KLS4"/>
<evidence type="ECO:0000313" key="1">
    <source>
        <dbReference type="EMBL" id="GET90201.1"/>
    </source>
</evidence>
<comment type="caution">
    <text evidence="1">The sequence shown here is derived from an EMBL/GenBank/DDBJ whole genome shotgun (WGS) entry which is preliminary data.</text>
</comment>
<reference evidence="1" key="1">
    <citation type="submission" date="2019-11" db="EMBL/GenBank/DDBJ databases">
        <title>Leishmania tarentolae CDS.</title>
        <authorList>
            <person name="Goto Y."/>
            <person name="Yamagishi J."/>
        </authorList>
    </citation>
    <scope>NUCLEOTIDE SEQUENCE [LARGE SCALE GENOMIC DNA]</scope>
    <source>
        <strain evidence="1">Parrot Tar II</strain>
    </source>
</reference>
<dbReference type="VEuPathDB" id="TriTrypDB:LtaPh_2827800"/>